<evidence type="ECO:0008006" key="4">
    <source>
        <dbReference type="Google" id="ProtNLM"/>
    </source>
</evidence>
<keyword evidence="1" id="KW-0472">Membrane</keyword>
<keyword evidence="1" id="KW-0812">Transmembrane</keyword>
<feature type="transmembrane region" description="Helical" evidence="1">
    <location>
        <begin position="98"/>
        <end position="116"/>
    </location>
</feature>
<evidence type="ECO:0000313" key="2">
    <source>
        <dbReference type="EMBL" id="SUO98098.1"/>
    </source>
</evidence>
<dbReference type="RefSeq" id="WP_115218969.1">
    <property type="nucleotide sequence ID" value="NZ_UHIA01000004.1"/>
</dbReference>
<proteinExistence type="predicted"/>
<dbReference type="Proteomes" id="UP000254575">
    <property type="component" value="Unassembled WGS sequence"/>
</dbReference>
<evidence type="ECO:0000256" key="1">
    <source>
        <dbReference type="SAM" id="Phobius"/>
    </source>
</evidence>
<name>A0A380N0P5_9GAMM</name>
<gene>
    <name evidence="2" type="ORF">NCTC10717_01839</name>
</gene>
<organism evidence="2 3">
    <name type="scientific">Suttonella indologenes</name>
    <dbReference type="NCBI Taxonomy" id="13276"/>
    <lineage>
        <taxon>Bacteria</taxon>
        <taxon>Pseudomonadati</taxon>
        <taxon>Pseudomonadota</taxon>
        <taxon>Gammaproteobacteria</taxon>
        <taxon>Cardiobacteriales</taxon>
        <taxon>Cardiobacteriaceae</taxon>
        <taxon>Suttonella</taxon>
    </lineage>
</organism>
<reference evidence="2 3" key="1">
    <citation type="submission" date="2018-06" db="EMBL/GenBank/DDBJ databases">
        <authorList>
            <consortium name="Pathogen Informatics"/>
            <person name="Doyle S."/>
        </authorList>
    </citation>
    <scope>NUCLEOTIDE SEQUENCE [LARGE SCALE GENOMIC DNA]</scope>
    <source>
        <strain evidence="2 3">NCTC10717</strain>
    </source>
</reference>
<dbReference type="OrthoDB" id="9776313at2"/>
<dbReference type="AlphaFoldDB" id="A0A380N0P5"/>
<protein>
    <recommendedName>
        <fullName evidence="4">DoxX</fullName>
    </recommendedName>
</protein>
<feature type="transmembrane region" description="Helical" evidence="1">
    <location>
        <begin position="46"/>
        <end position="65"/>
    </location>
</feature>
<dbReference type="InterPro" id="IPR025695">
    <property type="entry name" value="DoxX-like"/>
</dbReference>
<keyword evidence="3" id="KW-1185">Reference proteome</keyword>
<keyword evidence="1" id="KW-1133">Transmembrane helix</keyword>
<sequence length="125" mass="14386">MKTPHYIYASIAFLWAWSGIQPVIFATEFSLDLLAQVGIPHEWQAAVFYASAGLDVALAIAYFTVLKNKPLFYLFQFATILVYSIIIAFRLPEMWSHPFAPLIKNIPILAVLYFLFQQKKQEIKK</sequence>
<accession>A0A380N0P5</accession>
<dbReference type="Pfam" id="PF13781">
    <property type="entry name" value="DoxX_3"/>
    <property type="match status" value="1"/>
</dbReference>
<feature type="transmembrane region" description="Helical" evidence="1">
    <location>
        <begin position="72"/>
        <end position="92"/>
    </location>
</feature>
<dbReference type="EMBL" id="UHIA01000004">
    <property type="protein sequence ID" value="SUO98098.1"/>
    <property type="molecule type" value="Genomic_DNA"/>
</dbReference>
<feature type="transmembrane region" description="Helical" evidence="1">
    <location>
        <begin position="7"/>
        <end position="26"/>
    </location>
</feature>
<evidence type="ECO:0000313" key="3">
    <source>
        <dbReference type="Proteomes" id="UP000254575"/>
    </source>
</evidence>